<dbReference type="OrthoDB" id="9807941at2"/>
<keyword evidence="1" id="KW-0472">Membrane</keyword>
<dbReference type="Gene3D" id="1.10.150.20">
    <property type="entry name" value="5' to 3' exonuclease, C-terminal subdomain"/>
    <property type="match status" value="1"/>
</dbReference>
<evidence type="ECO:0000313" key="3">
    <source>
        <dbReference type="Proteomes" id="UP000199595"/>
    </source>
</evidence>
<gene>
    <name evidence="2" type="ORF">SAMN05444411_104195</name>
</gene>
<sequence>MTLSVFTNQTFTHLLEIFFWMLGAFLIGLYFGKKFYAQKENPTIDFDQEYEDLQIKDDISQIRATKTFERGGKTSIQTVILDEDITPTQKDPNIENGLNFSRFGEGNENNKSDLKLIKGIGAGIEEKLNSIGIYNFQQISKFTAEDIEKVTELTKFFPGRIDRDNWVGQAKELLKQ</sequence>
<proteinExistence type="predicted"/>
<evidence type="ECO:0000256" key="1">
    <source>
        <dbReference type="SAM" id="Phobius"/>
    </source>
</evidence>
<evidence type="ECO:0008006" key="4">
    <source>
        <dbReference type="Google" id="ProtNLM"/>
    </source>
</evidence>
<name>A0A1H3ASE0_9FLAO</name>
<accession>A0A1H3ASE0</accession>
<feature type="transmembrane region" description="Helical" evidence="1">
    <location>
        <begin position="12"/>
        <end position="31"/>
    </location>
</feature>
<reference evidence="2 3" key="1">
    <citation type="submission" date="2016-10" db="EMBL/GenBank/DDBJ databases">
        <authorList>
            <person name="de Groot N.N."/>
        </authorList>
    </citation>
    <scope>NUCLEOTIDE SEQUENCE [LARGE SCALE GENOMIC DNA]</scope>
    <source>
        <strain evidence="2 3">DSM 24956</strain>
    </source>
</reference>
<dbReference type="EMBL" id="FNNJ01000004">
    <property type="protein sequence ID" value="SDX31769.1"/>
    <property type="molecule type" value="Genomic_DNA"/>
</dbReference>
<dbReference type="STRING" id="762486.SAMN05444411_104195"/>
<protein>
    <recommendedName>
        <fullName evidence="4">NADH-quinone oxidoreductase subunit E</fullName>
    </recommendedName>
</protein>
<keyword evidence="3" id="KW-1185">Reference proteome</keyword>
<dbReference type="Proteomes" id="UP000199595">
    <property type="component" value="Unassembled WGS sequence"/>
</dbReference>
<dbReference type="RefSeq" id="WP_139170942.1">
    <property type="nucleotide sequence ID" value="NZ_FNNJ01000004.1"/>
</dbReference>
<organism evidence="2 3">
    <name type="scientific">Lutibacter oricola</name>
    <dbReference type="NCBI Taxonomy" id="762486"/>
    <lineage>
        <taxon>Bacteria</taxon>
        <taxon>Pseudomonadati</taxon>
        <taxon>Bacteroidota</taxon>
        <taxon>Flavobacteriia</taxon>
        <taxon>Flavobacteriales</taxon>
        <taxon>Flavobacteriaceae</taxon>
        <taxon>Lutibacter</taxon>
    </lineage>
</organism>
<evidence type="ECO:0000313" key="2">
    <source>
        <dbReference type="EMBL" id="SDX31769.1"/>
    </source>
</evidence>
<keyword evidence="1" id="KW-0812">Transmembrane</keyword>
<dbReference type="AlphaFoldDB" id="A0A1H3ASE0"/>
<keyword evidence="1" id="KW-1133">Transmembrane helix</keyword>